<organism evidence="2 3">
    <name type="scientific">Candidatus Ozemobacter sibiricus</name>
    <dbReference type="NCBI Taxonomy" id="2268124"/>
    <lineage>
        <taxon>Bacteria</taxon>
        <taxon>Candidatus Ozemobacteria</taxon>
        <taxon>Candidatus Ozemobacterales</taxon>
        <taxon>Candidatus Ozemobacteraceae</taxon>
        <taxon>Candidatus Ozemobacter</taxon>
    </lineage>
</organism>
<dbReference type="Gene3D" id="3.40.50.720">
    <property type="entry name" value="NAD(P)-binding Rossmann-like Domain"/>
    <property type="match status" value="1"/>
</dbReference>
<gene>
    <name evidence="2" type="ORF">OZSIB_3118</name>
</gene>
<protein>
    <submittedName>
        <fullName evidence="2">Succinyl-CoA synthetase</fullName>
    </submittedName>
</protein>
<dbReference type="PANTHER" id="PTHR33303:SF2">
    <property type="entry name" value="COA-BINDING DOMAIN-CONTAINING PROTEIN"/>
    <property type="match status" value="1"/>
</dbReference>
<dbReference type="InterPro" id="IPR003781">
    <property type="entry name" value="CoA-bd"/>
</dbReference>
<proteinExistence type="predicted"/>
<dbReference type="AlphaFoldDB" id="A0A367ZSL7"/>
<evidence type="ECO:0000313" key="3">
    <source>
        <dbReference type="Proteomes" id="UP000252355"/>
    </source>
</evidence>
<dbReference type="SUPFAM" id="SSF51735">
    <property type="entry name" value="NAD(P)-binding Rossmann-fold domains"/>
    <property type="match status" value="1"/>
</dbReference>
<reference evidence="2 3" key="1">
    <citation type="submission" date="2018-05" db="EMBL/GenBank/DDBJ databases">
        <title>A metagenomic window into the 2 km-deep terrestrial subsurface aquifer revealed taxonomically and functionally diverse microbial community comprising novel uncultured bacterial lineages.</title>
        <authorList>
            <person name="Kadnikov V.V."/>
            <person name="Mardanov A.V."/>
            <person name="Beletsky A.V."/>
            <person name="Banks D."/>
            <person name="Pimenov N.V."/>
            <person name="Frank Y.A."/>
            <person name="Karnachuk O.V."/>
            <person name="Ravin N.V."/>
        </authorList>
    </citation>
    <scope>NUCLEOTIDE SEQUENCE [LARGE SCALE GENOMIC DNA]</scope>
    <source>
        <strain evidence="2">BY5</strain>
    </source>
</reference>
<accession>A0A367ZSL7</accession>
<dbReference type="Proteomes" id="UP000252355">
    <property type="component" value="Unassembled WGS sequence"/>
</dbReference>
<dbReference type="PANTHER" id="PTHR33303">
    <property type="entry name" value="CYTOPLASMIC PROTEIN-RELATED"/>
    <property type="match status" value="1"/>
</dbReference>
<sequence>MASEQCPLTPLDEFQRQASILRAVKTIAVVGMSPNPDRPSHEVGLFLRDRGYRVIPVHPAAAEIGGLKVARTLTEAAQMAGGIDLADLFVSGDRLVAIVEEAHRLGIPRIWFQPGAEHAGAEQQARAYGMEVVTRACTMAVLKRLG</sequence>
<dbReference type="EMBL" id="QOQW01000006">
    <property type="protein sequence ID" value="RCK80372.1"/>
    <property type="molecule type" value="Genomic_DNA"/>
</dbReference>
<dbReference type="Pfam" id="PF13380">
    <property type="entry name" value="CoA_binding_2"/>
    <property type="match status" value="1"/>
</dbReference>
<evidence type="ECO:0000259" key="1">
    <source>
        <dbReference type="SMART" id="SM00881"/>
    </source>
</evidence>
<evidence type="ECO:0000313" key="2">
    <source>
        <dbReference type="EMBL" id="RCK80372.1"/>
    </source>
</evidence>
<dbReference type="SMART" id="SM00881">
    <property type="entry name" value="CoA_binding"/>
    <property type="match status" value="1"/>
</dbReference>
<dbReference type="InterPro" id="IPR036291">
    <property type="entry name" value="NAD(P)-bd_dom_sf"/>
</dbReference>
<feature type="domain" description="CoA-binding" evidence="1">
    <location>
        <begin position="20"/>
        <end position="116"/>
    </location>
</feature>
<comment type="caution">
    <text evidence="2">The sequence shown here is derived from an EMBL/GenBank/DDBJ whole genome shotgun (WGS) entry which is preliminary data.</text>
</comment>
<name>A0A367ZSL7_9BACT</name>